<dbReference type="PANTHER" id="PTHR37507">
    <property type="entry name" value="SPORULATION PROTEIN YDCC"/>
    <property type="match status" value="1"/>
</dbReference>
<organism evidence="3 4">
    <name type="scientific">Subtercola boreus</name>
    <dbReference type="NCBI Taxonomy" id="120213"/>
    <lineage>
        <taxon>Bacteria</taxon>
        <taxon>Bacillati</taxon>
        <taxon>Actinomycetota</taxon>
        <taxon>Actinomycetes</taxon>
        <taxon>Micrococcales</taxon>
        <taxon>Microbacteriaceae</taxon>
        <taxon>Subtercola</taxon>
    </lineage>
</organism>
<dbReference type="PANTHER" id="PTHR37507:SF2">
    <property type="entry name" value="SPORULATION PROTEIN YDCC"/>
    <property type="match status" value="1"/>
</dbReference>
<name>A0A3E0VBY3_9MICO</name>
<dbReference type="Proteomes" id="UP000256709">
    <property type="component" value="Unassembled WGS sequence"/>
</dbReference>
<feature type="signal peptide" evidence="2">
    <location>
        <begin position="1"/>
        <end position="24"/>
    </location>
</feature>
<comment type="caution">
    <text evidence="3">The sequence shown here is derived from an EMBL/GenBank/DDBJ whole genome shotgun (WGS) entry which is preliminary data.</text>
</comment>
<dbReference type="InterPro" id="IPR052944">
    <property type="entry name" value="Sporulation_related"/>
</dbReference>
<evidence type="ECO:0000313" key="3">
    <source>
        <dbReference type="EMBL" id="RFA07416.1"/>
    </source>
</evidence>
<evidence type="ECO:0000256" key="2">
    <source>
        <dbReference type="SAM" id="SignalP"/>
    </source>
</evidence>
<dbReference type="OrthoDB" id="4822274at2"/>
<dbReference type="EMBL" id="NBXA01000026">
    <property type="protein sequence ID" value="RFA07416.1"/>
    <property type="molecule type" value="Genomic_DNA"/>
</dbReference>
<evidence type="ECO:0000256" key="1">
    <source>
        <dbReference type="SAM" id="MobiDB-lite"/>
    </source>
</evidence>
<gene>
    <name evidence="3" type="ORF">B7R21_14520</name>
</gene>
<accession>A0A3E0VBY3</accession>
<dbReference type="RefSeq" id="WP_116283958.1">
    <property type="nucleotide sequence ID" value="NZ_NBXA01000026.1"/>
</dbReference>
<keyword evidence="2" id="KW-0732">Signal</keyword>
<dbReference type="AlphaFoldDB" id="A0A3E0VBY3"/>
<evidence type="ECO:0008006" key="5">
    <source>
        <dbReference type="Google" id="ProtNLM"/>
    </source>
</evidence>
<feature type="region of interest" description="Disordered" evidence="1">
    <location>
        <begin position="276"/>
        <end position="309"/>
    </location>
</feature>
<dbReference type="InterPro" id="IPR029046">
    <property type="entry name" value="LolA/LolB/LppX"/>
</dbReference>
<dbReference type="SUPFAM" id="SSF89392">
    <property type="entry name" value="Prokaryotic lipoproteins and lipoprotein localization factors"/>
    <property type="match status" value="1"/>
</dbReference>
<feature type="region of interest" description="Disordered" evidence="1">
    <location>
        <begin position="63"/>
        <end position="100"/>
    </location>
</feature>
<dbReference type="Gene3D" id="2.50.20.10">
    <property type="entry name" value="Lipoprotein localisation LolA/LolB/LppX"/>
    <property type="match status" value="1"/>
</dbReference>
<protein>
    <recommendedName>
        <fullName evidence="5">DUF2092 domain-containing protein</fullName>
    </recommendedName>
</protein>
<reference evidence="3 4" key="1">
    <citation type="submission" date="2017-04" db="EMBL/GenBank/DDBJ databases">
        <title>Comparative genome analysis of Subtercola boreus.</title>
        <authorList>
            <person name="Cho Y.-J."/>
            <person name="Cho A."/>
            <person name="Kim O.-S."/>
            <person name="Lee J.-I."/>
        </authorList>
    </citation>
    <scope>NUCLEOTIDE SEQUENCE [LARGE SCALE GENOMIC DNA]</scope>
    <source>
        <strain evidence="3 4">P27444</strain>
    </source>
</reference>
<feature type="chain" id="PRO_5039187504" description="DUF2092 domain-containing protein" evidence="2">
    <location>
        <begin position="25"/>
        <end position="383"/>
    </location>
</feature>
<sequence length="383" mass="37277">MSTVWKRWIPAAVAGVVVAGAAVAVPLSAGATAGLPGKSPQEVLALVAGSSVTAFSGTVEQTSDLGLPTLPSGTGSGSGSASHSGGATSGGTSGSEGSAGTAAAASSALDLLTGTHTARVYVDGTTGSGNLRVQVLDQLAERDVIKQGDTLWLYDSGKQTAVHATTSATADAVPTGPEQTATPQQLAAKFLDAASSTTDVSVGGDVTVAGRSAYDLVLTPQSGSTLVGAVSIAVDSATGLPLRVEVTAAGASDPAFSSSFTSLDLSTPPADLFSFTPPAGTTVTEKTVEKPSAPSGDATAPAHSASDAAKPIVTGTGWSSIVELPAGSDSSALTSSPLLAQLTTPVSGGHLLSTTLLNVFVADDGRVFAGSVSAEALEAAAAQ</sequence>
<evidence type="ECO:0000313" key="4">
    <source>
        <dbReference type="Proteomes" id="UP000256709"/>
    </source>
</evidence>
<feature type="compositionally biased region" description="Low complexity" evidence="1">
    <location>
        <begin position="297"/>
        <end position="309"/>
    </location>
</feature>
<proteinExistence type="predicted"/>